<dbReference type="Pfam" id="PF07145">
    <property type="entry name" value="PAM2"/>
    <property type="match status" value="1"/>
</dbReference>
<dbReference type="InterPro" id="IPR009818">
    <property type="entry name" value="PAM2_motif"/>
</dbReference>
<dbReference type="SUPFAM" id="SSF54928">
    <property type="entry name" value="RNA-binding domain, RBD"/>
    <property type="match status" value="1"/>
</dbReference>
<dbReference type="InterPro" id="IPR035979">
    <property type="entry name" value="RBD_domain_sf"/>
</dbReference>
<dbReference type="AlphaFoldDB" id="A0ABC8S9T4"/>
<reference evidence="2 3" key="1">
    <citation type="submission" date="2024-02" db="EMBL/GenBank/DDBJ databases">
        <authorList>
            <person name="Vignale AGUSTIN F."/>
            <person name="Sosa J E."/>
            <person name="Modenutti C."/>
        </authorList>
    </citation>
    <scope>NUCLEOTIDE SEQUENCE [LARGE SCALE GENOMIC DNA]</scope>
</reference>
<dbReference type="InterPro" id="IPR012677">
    <property type="entry name" value="Nucleotide-bd_a/b_plait_sf"/>
</dbReference>
<name>A0ABC8S9T4_9AQUA</name>
<feature type="compositionally biased region" description="Polar residues" evidence="1">
    <location>
        <begin position="36"/>
        <end position="56"/>
    </location>
</feature>
<accession>A0ABC8S9T4</accession>
<evidence type="ECO:0000256" key="1">
    <source>
        <dbReference type="SAM" id="MobiDB-lite"/>
    </source>
</evidence>
<proteinExistence type="predicted"/>
<feature type="region of interest" description="Disordered" evidence="1">
    <location>
        <begin position="23"/>
        <end position="56"/>
    </location>
</feature>
<feature type="compositionally biased region" description="Low complexity" evidence="1">
    <location>
        <begin position="24"/>
        <end position="35"/>
    </location>
</feature>
<organism evidence="2 3">
    <name type="scientific">Ilex paraguariensis</name>
    <name type="common">yerba mate</name>
    <dbReference type="NCBI Taxonomy" id="185542"/>
    <lineage>
        <taxon>Eukaryota</taxon>
        <taxon>Viridiplantae</taxon>
        <taxon>Streptophyta</taxon>
        <taxon>Embryophyta</taxon>
        <taxon>Tracheophyta</taxon>
        <taxon>Spermatophyta</taxon>
        <taxon>Magnoliopsida</taxon>
        <taxon>eudicotyledons</taxon>
        <taxon>Gunneridae</taxon>
        <taxon>Pentapetalae</taxon>
        <taxon>asterids</taxon>
        <taxon>campanulids</taxon>
        <taxon>Aquifoliales</taxon>
        <taxon>Aquifoliaceae</taxon>
        <taxon>Ilex</taxon>
    </lineage>
</organism>
<sequence length="273" mass="30424">MAVGAEVSGETAVEVPVVQPSPIADTADANSNNNAIPLSNGVQDSGSNSNSKSELPMTDLTNMLSNLKLNPMAKEFFPSSYNRDQLAVNNVVTANMNSGNDGHPNNRRRRNNYNQSRRRLSGRAFRAQRDDSIRRTVYVADIDHSVTEEHLATLFSSCGQLNNVMSLRVGSSLKGVDGHRLNSEGRLPAYRYEINDLKGRCREKLLDFFIALRREIADEDFLMQCRHWMEKTKKGTTHQKGIPQGAPISPSKHLSARSRPMDRKKDAGKENEI</sequence>
<feature type="region of interest" description="Disordered" evidence="1">
    <location>
        <begin position="232"/>
        <end position="273"/>
    </location>
</feature>
<gene>
    <name evidence="2" type="ORF">ILEXP_LOCUS19949</name>
</gene>
<protein>
    <submittedName>
        <fullName evidence="2">Uncharacterized protein</fullName>
    </submittedName>
</protein>
<dbReference type="Proteomes" id="UP001642360">
    <property type="component" value="Unassembled WGS sequence"/>
</dbReference>
<feature type="compositionally biased region" description="Basic residues" evidence="1">
    <location>
        <begin position="105"/>
        <end position="121"/>
    </location>
</feature>
<dbReference type="PANTHER" id="PTHR32343:SF22">
    <property type="entry name" value="LD29830P"/>
    <property type="match status" value="1"/>
</dbReference>
<feature type="region of interest" description="Disordered" evidence="1">
    <location>
        <begin position="94"/>
        <end position="126"/>
    </location>
</feature>
<evidence type="ECO:0000313" key="2">
    <source>
        <dbReference type="EMBL" id="CAK9151783.1"/>
    </source>
</evidence>
<comment type="caution">
    <text evidence="2">The sequence shown here is derived from an EMBL/GenBank/DDBJ whole genome shotgun (WGS) entry which is preliminary data.</text>
</comment>
<evidence type="ECO:0000313" key="3">
    <source>
        <dbReference type="Proteomes" id="UP001642360"/>
    </source>
</evidence>
<dbReference type="PANTHER" id="PTHR32343">
    <property type="entry name" value="SERINE/ARGININE-RICH SPLICING FACTOR"/>
    <property type="match status" value="1"/>
</dbReference>
<dbReference type="EMBL" id="CAUOFW020002169">
    <property type="protein sequence ID" value="CAK9151783.1"/>
    <property type="molecule type" value="Genomic_DNA"/>
</dbReference>
<feature type="compositionally biased region" description="Basic and acidic residues" evidence="1">
    <location>
        <begin position="259"/>
        <end position="273"/>
    </location>
</feature>
<dbReference type="Gene3D" id="3.30.70.330">
    <property type="match status" value="1"/>
</dbReference>
<keyword evidence="3" id="KW-1185">Reference proteome</keyword>